<keyword evidence="5" id="KW-1185">Reference proteome</keyword>
<dbReference type="PANTHER" id="PTHR33346:SF42">
    <property type="entry name" value="DEHYDRIN XERO 1"/>
    <property type="match status" value="1"/>
</dbReference>
<dbReference type="PROSITE" id="PS00823">
    <property type="entry name" value="DEHYDRIN_2"/>
    <property type="match status" value="1"/>
</dbReference>
<organism evidence="4 5">
    <name type="scientific">Platanthera guangdongensis</name>
    <dbReference type="NCBI Taxonomy" id="2320717"/>
    <lineage>
        <taxon>Eukaryota</taxon>
        <taxon>Viridiplantae</taxon>
        <taxon>Streptophyta</taxon>
        <taxon>Embryophyta</taxon>
        <taxon>Tracheophyta</taxon>
        <taxon>Spermatophyta</taxon>
        <taxon>Magnoliopsida</taxon>
        <taxon>Liliopsida</taxon>
        <taxon>Asparagales</taxon>
        <taxon>Orchidaceae</taxon>
        <taxon>Orchidoideae</taxon>
        <taxon>Orchideae</taxon>
        <taxon>Orchidinae</taxon>
        <taxon>Platanthera</taxon>
    </lineage>
</organism>
<evidence type="ECO:0000313" key="4">
    <source>
        <dbReference type="EMBL" id="KAK8970432.1"/>
    </source>
</evidence>
<feature type="compositionally biased region" description="Basic and acidic residues" evidence="3">
    <location>
        <begin position="100"/>
        <end position="119"/>
    </location>
</feature>
<evidence type="ECO:0000313" key="5">
    <source>
        <dbReference type="Proteomes" id="UP001412067"/>
    </source>
</evidence>
<evidence type="ECO:0000256" key="3">
    <source>
        <dbReference type="SAM" id="MobiDB-lite"/>
    </source>
</evidence>
<feature type="region of interest" description="Disordered" evidence="3">
    <location>
        <begin position="1"/>
        <end position="141"/>
    </location>
</feature>
<dbReference type="Proteomes" id="UP001412067">
    <property type="component" value="Unassembled WGS sequence"/>
</dbReference>
<comment type="similarity">
    <text evidence="1 2">Belongs to the plant dehydrin family.</text>
</comment>
<dbReference type="InterPro" id="IPR000167">
    <property type="entry name" value="Dehydrin"/>
</dbReference>
<dbReference type="PROSITE" id="PS00315">
    <property type="entry name" value="DEHYDRIN_1"/>
    <property type="match status" value="1"/>
</dbReference>
<dbReference type="PANTHER" id="PTHR33346">
    <property type="entry name" value="DEHYDRIN XERO 2-RELATED"/>
    <property type="match status" value="1"/>
</dbReference>
<reference evidence="4 5" key="1">
    <citation type="journal article" date="2022" name="Nat. Plants">
        <title>Genomes of leafy and leafless Platanthera orchids illuminate the evolution of mycoheterotrophy.</title>
        <authorList>
            <person name="Li M.H."/>
            <person name="Liu K.W."/>
            <person name="Li Z."/>
            <person name="Lu H.C."/>
            <person name="Ye Q.L."/>
            <person name="Zhang D."/>
            <person name="Wang J.Y."/>
            <person name="Li Y.F."/>
            <person name="Zhong Z.M."/>
            <person name="Liu X."/>
            <person name="Yu X."/>
            <person name="Liu D.K."/>
            <person name="Tu X.D."/>
            <person name="Liu B."/>
            <person name="Hao Y."/>
            <person name="Liao X.Y."/>
            <person name="Jiang Y.T."/>
            <person name="Sun W.H."/>
            <person name="Chen J."/>
            <person name="Chen Y.Q."/>
            <person name="Ai Y."/>
            <person name="Zhai J.W."/>
            <person name="Wu S.S."/>
            <person name="Zhou Z."/>
            <person name="Hsiao Y.Y."/>
            <person name="Wu W.L."/>
            <person name="Chen Y.Y."/>
            <person name="Lin Y.F."/>
            <person name="Hsu J.L."/>
            <person name="Li C.Y."/>
            <person name="Wang Z.W."/>
            <person name="Zhao X."/>
            <person name="Zhong W.Y."/>
            <person name="Ma X.K."/>
            <person name="Ma L."/>
            <person name="Huang J."/>
            <person name="Chen G.Z."/>
            <person name="Huang M.Z."/>
            <person name="Huang L."/>
            <person name="Peng D.H."/>
            <person name="Luo Y.B."/>
            <person name="Zou S.Q."/>
            <person name="Chen S.P."/>
            <person name="Lan S."/>
            <person name="Tsai W.C."/>
            <person name="Van de Peer Y."/>
            <person name="Liu Z.J."/>
        </authorList>
    </citation>
    <scope>NUCLEOTIDE SEQUENCE [LARGE SCALE GENOMIC DNA]</scope>
    <source>
        <strain evidence="4">Lor288</strain>
    </source>
</reference>
<proteinExistence type="inferred from homology"/>
<gene>
    <name evidence="4" type="ORF">KSP40_PGU013281</name>
</gene>
<evidence type="ECO:0008006" key="6">
    <source>
        <dbReference type="Google" id="ProtNLM"/>
    </source>
</evidence>
<evidence type="ECO:0000256" key="1">
    <source>
        <dbReference type="ARBA" id="ARBA00008403"/>
    </source>
</evidence>
<feature type="compositionally biased region" description="Low complexity" evidence="3">
    <location>
        <begin position="7"/>
        <end position="19"/>
    </location>
</feature>
<protein>
    <recommendedName>
        <fullName evidence="6">Dehydrin</fullName>
    </recommendedName>
</protein>
<dbReference type="EMBL" id="JBBWWR010000002">
    <property type="protein sequence ID" value="KAK8970432.1"/>
    <property type="molecule type" value="Genomic_DNA"/>
</dbReference>
<name>A0ABR2N2R0_9ASPA</name>
<evidence type="ECO:0000256" key="2">
    <source>
        <dbReference type="RuleBase" id="RU003995"/>
    </source>
</evidence>
<feature type="compositionally biased region" description="Gly residues" evidence="3">
    <location>
        <begin position="61"/>
        <end position="71"/>
    </location>
</feature>
<dbReference type="InterPro" id="IPR030513">
    <property type="entry name" value="Dehydrin_CS"/>
</dbReference>
<comment type="caution">
    <text evidence="4">The sequence shown here is derived from an EMBL/GenBank/DDBJ whole genome shotgun (WGS) entry which is preliminary data.</text>
</comment>
<sequence>MTHPLTLNILHSSISSHSNQSFEVEEYGSNPEGPTDASGNPIQHGTAGHATGSLGEQLAGGQEGSPIGGATGKLRRSGSSSSSSSSEDDGMGGRRKKGIKEKVKEKLPGRGGHKKDTDRPQQYYQGGAAATVEQPHEKKGIVKKIKEKLPGAHH</sequence>
<dbReference type="Pfam" id="PF00257">
    <property type="entry name" value="Dehydrin"/>
    <property type="match status" value="1"/>
</dbReference>
<accession>A0ABR2N2R0</accession>